<sequence>MTVKHPALPTQARPVRRALLGAALALAAATTTTAVGMSVEPASAGVSGAAVPAGGALQRTAYEARVDQRGGRVVGHARSLQGTPYRYGGTSTSGFDCSGYVKYVYERVGVNLPRTSSAQRSGTQRILSKDLRAGDLVFFHSGSRVYHVGIYSGRHGYIWHAPGSGDRVKLERVWSSNITFGRVGGA</sequence>
<dbReference type="Pfam" id="PF00877">
    <property type="entry name" value="NLPC_P60"/>
    <property type="match status" value="1"/>
</dbReference>
<dbReference type="SUPFAM" id="SSF54001">
    <property type="entry name" value="Cysteine proteinases"/>
    <property type="match status" value="1"/>
</dbReference>
<comment type="similarity">
    <text evidence="1">Belongs to the peptidase C40 family.</text>
</comment>
<dbReference type="InterPro" id="IPR006311">
    <property type="entry name" value="TAT_signal"/>
</dbReference>
<feature type="domain" description="NlpC/P60" evidence="6">
    <location>
        <begin position="67"/>
        <end position="186"/>
    </location>
</feature>
<proteinExistence type="inferred from homology"/>
<keyword evidence="8" id="KW-1185">Reference proteome</keyword>
<evidence type="ECO:0000256" key="3">
    <source>
        <dbReference type="ARBA" id="ARBA00022801"/>
    </source>
</evidence>
<accession>A0ABU3Q1A1</accession>
<dbReference type="PANTHER" id="PTHR47053:SF1">
    <property type="entry name" value="MUREIN DD-ENDOPEPTIDASE MEPH-RELATED"/>
    <property type="match status" value="1"/>
</dbReference>
<keyword evidence="5" id="KW-0732">Signal</keyword>
<reference evidence="7 8" key="1">
    <citation type="submission" date="2023-08" db="EMBL/GenBank/DDBJ databases">
        <title>Nocardioides seae sp. nov., a bacterium isolated from a soil.</title>
        <authorList>
            <person name="Wang X."/>
        </authorList>
    </citation>
    <scope>NUCLEOTIDE SEQUENCE [LARGE SCALE GENOMIC DNA]</scope>
    <source>
        <strain evidence="7 8">YZH12</strain>
    </source>
</reference>
<keyword evidence="3" id="KW-0378">Hydrolase</keyword>
<dbReference type="InterPro" id="IPR000064">
    <property type="entry name" value="NLP_P60_dom"/>
</dbReference>
<gene>
    <name evidence="7" type="ORF">RDV89_19510</name>
</gene>
<comment type="caution">
    <text evidence="7">The sequence shown here is derived from an EMBL/GenBank/DDBJ whole genome shotgun (WGS) entry which is preliminary data.</text>
</comment>
<dbReference type="InterPro" id="IPR038765">
    <property type="entry name" value="Papain-like_cys_pep_sf"/>
</dbReference>
<dbReference type="PANTHER" id="PTHR47053">
    <property type="entry name" value="MUREIN DD-ENDOPEPTIDASE MEPH-RELATED"/>
    <property type="match status" value="1"/>
</dbReference>
<evidence type="ECO:0000313" key="8">
    <source>
        <dbReference type="Proteomes" id="UP001268542"/>
    </source>
</evidence>
<evidence type="ECO:0000256" key="4">
    <source>
        <dbReference type="ARBA" id="ARBA00022807"/>
    </source>
</evidence>
<evidence type="ECO:0000256" key="2">
    <source>
        <dbReference type="ARBA" id="ARBA00022670"/>
    </source>
</evidence>
<evidence type="ECO:0000313" key="7">
    <source>
        <dbReference type="EMBL" id="MDT9595284.1"/>
    </source>
</evidence>
<feature type="chain" id="PRO_5047337120" evidence="5">
    <location>
        <begin position="35"/>
        <end position="186"/>
    </location>
</feature>
<dbReference type="PROSITE" id="PS51318">
    <property type="entry name" value="TAT"/>
    <property type="match status" value="1"/>
</dbReference>
<dbReference type="Proteomes" id="UP001268542">
    <property type="component" value="Unassembled WGS sequence"/>
</dbReference>
<dbReference type="InterPro" id="IPR051202">
    <property type="entry name" value="Peptidase_C40"/>
</dbReference>
<dbReference type="PROSITE" id="PS51935">
    <property type="entry name" value="NLPC_P60"/>
    <property type="match status" value="1"/>
</dbReference>
<dbReference type="RefSeq" id="WP_315735868.1">
    <property type="nucleotide sequence ID" value="NZ_JAVYII010000011.1"/>
</dbReference>
<organism evidence="7 8">
    <name type="scientific">Nocardioides imazamoxiresistens</name>
    <dbReference type="NCBI Taxonomy" id="3231893"/>
    <lineage>
        <taxon>Bacteria</taxon>
        <taxon>Bacillati</taxon>
        <taxon>Actinomycetota</taxon>
        <taxon>Actinomycetes</taxon>
        <taxon>Propionibacteriales</taxon>
        <taxon>Nocardioidaceae</taxon>
        <taxon>Nocardioides</taxon>
    </lineage>
</organism>
<evidence type="ECO:0000256" key="1">
    <source>
        <dbReference type="ARBA" id="ARBA00007074"/>
    </source>
</evidence>
<evidence type="ECO:0000259" key="6">
    <source>
        <dbReference type="PROSITE" id="PS51935"/>
    </source>
</evidence>
<keyword evidence="2" id="KW-0645">Protease</keyword>
<evidence type="ECO:0000256" key="5">
    <source>
        <dbReference type="SAM" id="SignalP"/>
    </source>
</evidence>
<dbReference type="Gene3D" id="3.90.1720.10">
    <property type="entry name" value="endopeptidase domain like (from Nostoc punctiforme)"/>
    <property type="match status" value="1"/>
</dbReference>
<keyword evidence="4" id="KW-0788">Thiol protease</keyword>
<dbReference type="EMBL" id="JAVYII010000011">
    <property type="protein sequence ID" value="MDT9595284.1"/>
    <property type="molecule type" value="Genomic_DNA"/>
</dbReference>
<name>A0ABU3Q1A1_9ACTN</name>
<protein>
    <submittedName>
        <fullName evidence="7">C40 family peptidase</fullName>
    </submittedName>
</protein>
<feature type="signal peptide" evidence="5">
    <location>
        <begin position="1"/>
        <end position="34"/>
    </location>
</feature>